<dbReference type="SUPFAM" id="SSF52266">
    <property type="entry name" value="SGNH hydrolase"/>
    <property type="match status" value="1"/>
</dbReference>
<dbReference type="PANTHER" id="PTHR30383">
    <property type="entry name" value="THIOESTERASE 1/PROTEASE 1/LYSOPHOSPHOLIPASE L1"/>
    <property type="match status" value="1"/>
</dbReference>
<gene>
    <name evidence="2" type="ORF">Ga0123462_1573</name>
</gene>
<dbReference type="InterPro" id="IPR051532">
    <property type="entry name" value="Ester_Hydrolysis_Enzymes"/>
</dbReference>
<dbReference type="GO" id="GO:0004622">
    <property type="term" value="F:phosphatidylcholine lysophospholipase activity"/>
    <property type="evidence" value="ECO:0007669"/>
    <property type="project" value="TreeGrafter"/>
</dbReference>
<feature type="domain" description="SGNH hydrolase-type esterase" evidence="1">
    <location>
        <begin position="38"/>
        <end position="189"/>
    </location>
</feature>
<name>A0A2K8L5P7_9PROT</name>
<organism evidence="2 3">
    <name type="scientific">Mariprofundus ferrinatatus</name>
    <dbReference type="NCBI Taxonomy" id="1921087"/>
    <lineage>
        <taxon>Bacteria</taxon>
        <taxon>Pseudomonadati</taxon>
        <taxon>Pseudomonadota</taxon>
        <taxon>Candidatius Mariprofundia</taxon>
        <taxon>Mariprofundales</taxon>
        <taxon>Mariprofundaceae</taxon>
        <taxon>Mariprofundus</taxon>
    </lineage>
</organism>
<dbReference type="OrthoDB" id="5292456at2"/>
<dbReference type="PANTHER" id="PTHR30383:SF24">
    <property type="entry name" value="THIOESTERASE 1_PROTEASE 1_LYSOPHOSPHOLIPASE L1"/>
    <property type="match status" value="1"/>
</dbReference>
<dbReference type="AlphaFoldDB" id="A0A2K8L5P7"/>
<keyword evidence="3" id="KW-1185">Reference proteome</keyword>
<dbReference type="Gene3D" id="3.40.50.1110">
    <property type="entry name" value="SGNH hydrolase"/>
    <property type="match status" value="1"/>
</dbReference>
<dbReference type="Proteomes" id="UP000231637">
    <property type="component" value="Chromosome"/>
</dbReference>
<dbReference type="InterPro" id="IPR013830">
    <property type="entry name" value="SGNH_hydro"/>
</dbReference>
<proteinExistence type="predicted"/>
<protein>
    <submittedName>
        <fullName evidence="2">Lysophospholipase L1</fullName>
    </submittedName>
</protein>
<sequence>MALLIQRTLYGLLASLLLLSCSSQPELPKLSPGAVILAFGDSLTYGTGARRDEAYPAILGNLTGHRVVNAGVPGEVTEDGLKRLPGVLDDLRPELLILCHGGNDLIRKKGKAQASANLRSMIEEARQRGIPVLLIAVPEPGILLSVPEFYSAISEEMHLPLEDSILAELLSSRSLKSDAIHPNAEGYRLMAEAVYRRMAESGAL</sequence>
<evidence type="ECO:0000259" key="1">
    <source>
        <dbReference type="Pfam" id="PF13472"/>
    </source>
</evidence>
<accession>A0A2K8L5P7</accession>
<dbReference type="RefSeq" id="WP_100265788.1">
    <property type="nucleotide sequence ID" value="NZ_CP018800.1"/>
</dbReference>
<reference evidence="2 3" key="1">
    <citation type="submission" date="2016-12" db="EMBL/GenBank/DDBJ databases">
        <title>Isolation and genomic insights into novel planktonic Zetaproteobacteria from stratified waters of the Chesapeake Bay.</title>
        <authorList>
            <person name="McAllister S.M."/>
            <person name="Kato S."/>
            <person name="Chan C.S."/>
            <person name="Chiu B.K."/>
            <person name="Field E.K."/>
        </authorList>
    </citation>
    <scope>NUCLEOTIDE SEQUENCE [LARGE SCALE GENOMIC DNA]</scope>
    <source>
        <strain evidence="2 3">CP-8</strain>
    </source>
</reference>
<dbReference type="KEGG" id="mfn:Ga0123462_1573"/>
<dbReference type="EMBL" id="CP018800">
    <property type="protein sequence ID" value="ATX82432.1"/>
    <property type="molecule type" value="Genomic_DNA"/>
</dbReference>
<dbReference type="Pfam" id="PF13472">
    <property type="entry name" value="Lipase_GDSL_2"/>
    <property type="match status" value="1"/>
</dbReference>
<evidence type="ECO:0000313" key="3">
    <source>
        <dbReference type="Proteomes" id="UP000231637"/>
    </source>
</evidence>
<dbReference type="CDD" id="cd01822">
    <property type="entry name" value="Lysophospholipase_L1_like"/>
    <property type="match status" value="1"/>
</dbReference>
<evidence type="ECO:0000313" key="2">
    <source>
        <dbReference type="EMBL" id="ATX82432.1"/>
    </source>
</evidence>
<dbReference type="PROSITE" id="PS51257">
    <property type="entry name" value="PROKAR_LIPOPROTEIN"/>
    <property type="match status" value="1"/>
</dbReference>
<dbReference type="InterPro" id="IPR036514">
    <property type="entry name" value="SGNH_hydro_sf"/>
</dbReference>